<dbReference type="GO" id="GO:0005743">
    <property type="term" value="C:mitochondrial inner membrane"/>
    <property type="evidence" value="ECO:0007669"/>
    <property type="project" value="UniProtKB-SubCell"/>
</dbReference>
<dbReference type="PANTHER" id="PTHR23427:SF2">
    <property type="entry name" value="SURFEIT LOCUS PROTEIN 1"/>
    <property type="match status" value="1"/>
</dbReference>
<dbReference type="EMBL" id="JAWQEG010005072">
    <property type="protein sequence ID" value="KAK3859227.1"/>
    <property type="molecule type" value="Genomic_DNA"/>
</dbReference>
<comment type="caution">
    <text evidence="7">The sequence shown here is derived from an EMBL/GenBank/DDBJ whole genome shotgun (WGS) entry which is preliminary data.</text>
</comment>
<evidence type="ECO:0000313" key="7">
    <source>
        <dbReference type="EMBL" id="KAK3859227.1"/>
    </source>
</evidence>
<accession>A0AAE1ENQ4</accession>
<evidence type="ECO:0000256" key="5">
    <source>
        <dbReference type="ARBA" id="ARBA00023136"/>
    </source>
</evidence>
<dbReference type="AlphaFoldDB" id="A0AAE1ENQ4"/>
<protein>
    <recommendedName>
        <fullName evidence="6">SURF1-like protein</fullName>
    </recommendedName>
</protein>
<sequence length="301" mass="34076">MSVLVRQWCGLGQCWGRYTVVHKISSSLLQTRNCAKKIQLGYTQGNLGPVRRLTTRAAVNTWNPMSIVLLIIPAGTFCLGTWQFQRRKWKLNLIEELETKTTALPIDFPEDVSELEDLEYQRVKLTGTFDHSQEIFLGPRPLMVGGDVKQAGSSLISSGQSGYLVVTPFKLADRDLTVLINRGWVSRRQKKPETRLDGQVTGVVELTGVFRRGEQRAPFMPKTTEGSILFTYRDVDKMAEQVGATPVFLDAVETQPGGPQGSQTRATLRNEHFSYMMTWYSLSLATTYLWYRRFIMGKPLM</sequence>
<name>A0AAE1ENQ4_PETCI</name>
<keyword evidence="4 6" id="KW-1133">Transmembrane helix</keyword>
<gene>
    <name evidence="7" type="ORF">Pcinc_034632</name>
</gene>
<dbReference type="Proteomes" id="UP001286313">
    <property type="component" value="Unassembled WGS sequence"/>
</dbReference>
<dbReference type="CDD" id="cd06662">
    <property type="entry name" value="SURF1"/>
    <property type="match status" value="1"/>
</dbReference>
<proteinExistence type="inferred from homology"/>
<comment type="similarity">
    <text evidence="2 6">Belongs to the SURF1 family.</text>
</comment>
<organism evidence="7 8">
    <name type="scientific">Petrolisthes cinctipes</name>
    <name type="common">Flat porcelain crab</name>
    <dbReference type="NCBI Taxonomy" id="88211"/>
    <lineage>
        <taxon>Eukaryota</taxon>
        <taxon>Metazoa</taxon>
        <taxon>Ecdysozoa</taxon>
        <taxon>Arthropoda</taxon>
        <taxon>Crustacea</taxon>
        <taxon>Multicrustacea</taxon>
        <taxon>Malacostraca</taxon>
        <taxon>Eumalacostraca</taxon>
        <taxon>Eucarida</taxon>
        <taxon>Decapoda</taxon>
        <taxon>Pleocyemata</taxon>
        <taxon>Anomura</taxon>
        <taxon>Galatheoidea</taxon>
        <taxon>Porcellanidae</taxon>
        <taxon>Petrolisthes</taxon>
    </lineage>
</organism>
<dbReference type="InterPro" id="IPR002994">
    <property type="entry name" value="Surf1/Shy1"/>
</dbReference>
<keyword evidence="3 6" id="KW-0812">Transmembrane</keyword>
<evidence type="ECO:0000256" key="2">
    <source>
        <dbReference type="ARBA" id="ARBA00007165"/>
    </source>
</evidence>
<evidence type="ECO:0000256" key="6">
    <source>
        <dbReference type="RuleBase" id="RU363076"/>
    </source>
</evidence>
<evidence type="ECO:0000256" key="4">
    <source>
        <dbReference type="ARBA" id="ARBA00022989"/>
    </source>
</evidence>
<comment type="function">
    <text evidence="6">Probably involved in the biogenesis of the COX complex.</text>
</comment>
<dbReference type="InterPro" id="IPR045214">
    <property type="entry name" value="Surf1/Surf4"/>
</dbReference>
<reference evidence="7" key="1">
    <citation type="submission" date="2023-10" db="EMBL/GenBank/DDBJ databases">
        <title>Genome assemblies of two species of porcelain crab, Petrolisthes cinctipes and Petrolisthes manimaculis (Anomura: Porcellanidae).</title>
        <authorList>
            <person name="Angst P."/>
        </authorList>
    </citation>
    <scope>NUCLEOTIDE SEQUENCE</scope>
    <source>
        <strain evidence="7">PB745_01</strain>
        <tissue evidence="7">Gill</tissue>
    </source>
</reference>
<evidence type="ECO:0000256" key="1">
    <source>
        <dbReference type="ARBA" id="ARBA00004370"/>
    </source>
</evidence>
<keyword evidence="5 6" id="KW-0472">Membrane</keyword>
<feature type="transmembrane region" description="Helical" evidence="6">
    <location>
        <begin position="62"/>
        <end position="82"/>
    </location>
</feature>
<comment type="subcellular location">
    <subcellularLocation>
        <location evidence="1">Membrane</location>
    </subcellularLocation>
    <subcellularLocation>
        <location evidence="6">Mitochondrion inner membrane</location>
        <topology evidence="6">Multi-pass membrane protein</topology>
    </subcellularLocation>
</comment>
<dbReference type="GO" id="GO:0033617">
    <property type="term" value="P:mitochondrial respiratory chain complex IV assembly"/>
    <property type="evidence" value="ECO:0007669"/>
    <property type="project" value="TreeGrafter"/>
</dbReference>
<evidence type="ECO:0000256" key="3">
    <source>
        <dbReference type="ARBA" id="ARBA00022692"/>
    </source>
</evidence>
<dbReference type="Pfam" id="PF02104">
    <property type="entry name" value="SURF1"/>
    <property type="match status" value="1"/>
</dbReference>
<dbReference type="PROSITE" id="PS50895">
    <property type="entry name" value="SURF1"/>
    <property type="match status" value="1"/>
</dbReference>
<evidence type="ECO:0000313" key="8">
    <source>
        <dbReference type="Proteomes" id="UP001286313"/>
    </source>
</evidence>
<keyword evidence="6" id="KW-0999">Mitochondrion inner membrane</keyword>
<comment type="caution">
    <text evidence="6">Lacks conserved residue(s) required for the propagation of feature annotation.</text>
</comment>
<dbReference type="PANTHER" id="PTHR23427">
    <property type="entry name" value="SURFEIT LOCUS PROTEIN"/>
    <property type="match status" value="1"/>
</dbReference>
<keyword evidence="6" id="KW-0496">Mitochondrion</keyword>
<keyword evidence="8" id="KW-1185">Reference proteome</keyword>